<accession>A0ACB8AXG5</accession>
<dbReference type="Proteomes" id="UP000790709">
    <property type="component" value="Unassembled WGS sequence"/>
</dbReference>
<name>A0ACB8AXG5_9AGAM</name>
<keyword evidence="2" id="KW-1185">Reference proteome</keyword>
<evidence type="ECO:0000313" key="1">
    <source>
        <dbReference type="EMBL" id="KAH7917671.1"/>
    </source>
</evidence>
<comment type="caution">
    <text evidence="1">The sequence shown here is derived from an EMBL/GenBank/DDBJ whole genome shotgun (WGS) entry which is preliminary data.</text>
</comment>
<dbReference type="EMBL" id="MU266972">
    <property type="protein sequence ID" value="KAH7917671.1"/>
    <property type="molecule type" value="Genomic_DNA"/>
</dbReference>
<gene>
    <name evidence="1" type="ORF">BV22DRAFT_1187942</name>
</gene>
<protein>
    <submittedName>
        <fullName evidence="1">Uncharacterized protein</fullName>
    </submittedName>
</protein>
<organism evidence="1 2">
    <name type="scientific">Leucogyrophana mollusca</name>
    <dbReference type="NCBI Taxonomy" id="85980"/>
    <lineage>
        <taxon>Eukaryota</taxon>
        <taxon>Fungi</taxon>
        <taxon>Dikarya</taxon>
        <taxon>Basidiomycota</taxon>
        <taxon>Agaricomycotina</taxon>
        <taxon>Agaricomycetes</taxon>
        <taxon>Agaricomycetidae</taxon>
        <taxon>Boletales</taxon>
        <taxon>Boletales incertae sedis</taxon>
        <taxon>Leucogyrophana</taxon>
    </lineage>
</organism>
<sequence length="360" mass="42151">MLSIRSINNSYIYAHLILSDSDSVEHWLNVQYFINHRTLPCPNPPPYIADSSTPTLQVLGAFPEDIVNWETLPEYSDTRHHTHFESTAPYLVFNQQTVLFDRDSNPGYYDHLHLFLGQLHIANQVRQHLIEYEVLPQQYYNFSRFLFGEYLTEHDHHTSYLQVHEWRRDRIIRTATHINQFNYDTFTPYQSRDPQDIDSVFPDQPSNTTPWPVFYIFIRLIATYGDIRARSDPYGFNEDSNIDSGYLNDNWTLVPVDGPPHIIEEFIPGNVTYDSDFADAEDNISTHSSDQELELINEFAIWFNNQSDQRQRELVFAKVLEEIRSHRAVTPLPEVEVDENGNLNNGYPPDWNGDYSTLDL</sequence>
<reference evidence="1" key="1">
    <citation type="journal article" date="2021" name="New Phytol.">
        <title>Evolutionary innovations through gain and loss of genes in the ectomycorrhizal Boletales.</title>
        <authorList>
            <person name="Wu G."/>
            <person name="Miyauchi S."/>
            <person name="Morin E."/>
            <person name="Kuo A."/>
            <person name="Drula E."/>
            <person name="Varga T."/>
            <person name="Kohler A."/>
            <person name="Feng B."/>
            <person name="Cao Y."/>
            <person name="Lipzen A."/>
            <person name="Daum C."/>
            <person name="Hundley H."/>
            <person name="Pangilinan J."/>
            <person name="Johnson J."/>
            <person name="Barry K."/>
            <person name="LaButti K."/>
            <person name="Ng V."/>
            <person name="Ahrendt S."/>
            <person name="Min B."/>
            <person name="Choi I.G."/>
            <person name="Park H."/>
            <person name="Plett J.M."/>
            <person name="Magnuson J."/>
            <person name="Spatafora J.W."/>
            <person name="Nagy L.G."/>
            <person name="Henrissat B."/>
            <person name="Grigoriev I.V."/>
            <person name="Yang Z.L."/>
            <person name="Xu J."/>
            <person name="Martin F.M."/>
        </authorList>
    </citation>
    <scope>NUCLEOTIDE SEQUENCE</scope>
    <source>
        <strain evidence="1">KUC20120723A-06</strain>
    </source>
</reference>
<proteinExistence type="predicted"/>
<evidence type="ECO:0000313" key="2">
    <source>
        <dbReference type="Proteomes" id="UP000790709"/>
    </source>
</evidence>